<organism evidence="2 3">
    <name type="scientific">Ogataea polymorpha</name>
    <dbReference type="NCBI Taxonomy" id="460523"/>
    <lineage>
        <taxon>Eukaryota</taxon>
        <taxon>Fungi</taxon>
        <taxon>Dikarya</taxon>
        <taxon>Ascomycota</taxon>
        <taxon>Saccharomycotina</taxon>
        <taxon>Pichiomycetes</taxon>
        <taxon>Pichiales</taxon>
        <taxon>Pichiaceae</taxon>
        <taxon>Ogataea</taxon>
    </lineage>
</organism>
<protein>
    <submittedName>
        <fullName evidence="2">Uncharacterized protein</fullName>
    </submittedName>
</protein>
<evidence type="ECO:0000313" key="3">
    <source>
        <dbReference type="Proteomes" id="UP000788993"/>
    </source>
</evidence>
<dbReference type="EMBL" id="JAEUBD010000382">
    <property type="protein sequence ID" value="KAH3675260.1"/>
    <property type="molecule type" value="Genomic_DNA"/>
</dbReference>
<name>A0A9P8TE46_9ASCO</name>
<feature type="region of interest" description="Disordered" evidence="1">
    <location>
        <begin position="1"/>
        <end position="26"/>
    </location>
</feature>
<proteinExistence type="predicted"/>
<reference evidence="2" key="2">
    <citation type="submission" date="2021-01" db="EMBL/GenBank/DDBJ databases">
        <authorList>
            <person name="Schikora-Tamarit M.A."/>
        </authorList>
    </citation>
    <scope>NUCLEOTIDE SEQUENCE</scope>
    <source>
        <strain evidence="2">NCAIM Y.01608</strain>
    </source>
</reference>
<keyword evidence="3" id="KW-1185">Reference proteome</keyword>
<dbReference type="Proteomes" id="UP000788993">
    <property type="component" value="Unassembled WGS sequence"/>
</dbReference>
<accession>A0A9P8TE46</accession>
<comment type="caution">
    <text evidence="2">The sequence shown here is derived from an EMBL/GenBank/DDBJ whole genome shotgun (WGS) entry which is preliminary data.</text>
</comment>
<evidence type="ECO:0000313" key="2">
    <source>
        <dbReference type="EMBL" id="KAH3675260.1"/>
    </source>
</evidence>
<reference evidence="2" key="1">
    <citation type="journal article" date="2021" name="Open Biol.">
        <title>Shared evolutionary footprints suggest mitochondrial oxidative damage underlies multiple complex I losses in fungi.</title>
        <authorList>
            <person name="Schikora-Tamarit M.A."/>
            <person name="Marcet-Houben M."/>
            <person name="Nosek J."/>
            <person name="Gabaldon T."/>
        </authorList>
    </citation>
    <scope>NUCLEOTIDE SEQUENCE</scope>
    <source>
        <strain evidence="2">NCAIM Y.01608</strain>
    </source>
</reference>
<dbReference type="AlphaFoldDB" id="A0A9P8TE46"/>
<gene>
    <name evidence="2" type="ORF">OGATHE_001600</name>
</gene>
<evidence type="ECO:0000256" key="1">
    <source>
        <dbReference type="SAM" id="MobiDB-lite"/>
    </source>
</evidence>
<sequence length="110" mass="12030">MPMLRSRKSTSGTSMSPLSLEPTPGHLVWSSDDGRVPLAISRVPNVGNSSNSMAKPSNVSVWKVMDLSLSRTGRSRFRGIKSFLSQLMVIRPGIEVRKVSGLSLMEFLLV</sequence>